<evidence type="ECO:0000256" key="3">
    <source>
        <dbReference type="ARBA" id="ARBA00010301"/>
    </source>
</evidence>
<dbReference type="GO" id="GO:0039615">
    <property type="term" value="C:T=1 icosahedral viral capsid"/>
    <property type="evidence" value="ECO:0007669"/>
    <property type="project" value="UniProtKB-KW"/>
</dbReference>
<evidence type="ECO:0000256" key="12">
    <source>
        <dbReference type="ARBA" id="ARBA00022890"/>
    </source>
</evidence>
<evidence type="ECO:0000256" key="14">
    <source>
        <dbReference type="ARBA" id="ARBA00023296"/>
    </source>
</evidence>
<dbReference type="GO" id="GO:0075509">
    <property type="term" value="P:endocytosis involved in viral entry into host cell"/>
    <property type="evidence" value="ECO:0007669"/>
    <property type="project" value="UniProtKB-KW"/>
</dbReference>
<keyword evidence="12" id="KW-1164">Virus endocytosis by host</keyword>
<comment type="subunit">
    <text evidence="15">Homomultimer. Assembles in the nucleus, presumably in an immature form, then migrates to the cytoplasm once assembled as mature virion. Interacts with Rep; this interaction relocates Rep into the nucleus.</text>
</comment>
<proteinExistence type="inferred from homology"/>
<keyword evidence="6" id="KW-0167">Capsid protein</keyword>
<dbReference type="Proteomes" id="UP000103002">
    <property type="component" value="Segment"/>
</dbReference>
<evidence type="ECO:0000256" key="8">
    <source>
        <dbReference type="ARBA" id="ARBA00022581"/>
    </source>
</evidence>
<evidence type="ECO:0000256" key="1">
    <source>
        <dbReference type="ARBA" id="ARBA00004147"/>
    </source>
</evidence>
<dbReference type="GO" id="GO:0043657">
    <property type="term" value="C:host cell"/>
    <property type="evidence" value="ECO:0007669"/>
    <property type="project" value="GOC"/>
</dbReference>
<evidence type="ECO:0000256" key="10">
    <source>
        <dbReference type="ARBA" id="ARBA00022804"/>
    </source>
</evidence>
<keyword evidence="11" id="KW-0946">Virion</keyword>
<evidence type="ECO:0000256" key="7">
    <source>
        <dbReference type="ARBA" id="ARBA00022562"/>
    </source>
</evidence>
<reference evidence="17" key="1">
    <citation type="journal article" date="2015" name="J. Gen. Virol.">
        <title>Metagenomic Analysis of Shrew Enteric Virome Reveals Novel Viruses Related to Human Stool-Associated Viruses.</title>
        <authorList>
            <person name="Sasaki M."/>
            <person name="Orba Y."/>
            <person name="Ueno K."/>
            <person name="Ishii A."/>
            <person name="Moonga L."/>
            <person name="Hang'ombe B.M."/>
            <person name="Mweene A.S."/>
            <person name="Ito K."/>
            <person name="Sawa H."/>
        </authorList>
    </citation>
    <scope>NUCLEOTIDE SEQUENCE [LARGE SCALE GENOMIC DNA]</scope>
</reference>
<evidence type="ECO:0000256" key="13">
    <source>
        <dbReference type="ARBA" id="ARBA00023125"/>
    </source>
</evidence>
<comment type="similarity">
    <text evidence="3">Belongs to the circoviridae capsid protein family.</text>
</comment>
<keyword evidence="7" id="KW-1048">Host nucleus</keyword>
<name>A0A097ZPF6_9CIRC</name>
<organism evidence="16 17">
    <name type="scientific">Cyclovirus ZM41</name>
    <dbReference type="NCBI Taxonomy" id="1506570"/>
    <lineage>
        <taxon>Viruses</taxon>
        <taxon>Monodnaviria</taxon>
        <taxon>Shotokuvirae</taxon>
        <taxon>Cressdnaviricota</taxon>
        <taxon>Arfiviricetes</taxon>
        <taxon>Cirlivirales</taxon>
        <taxon>Circoviridae</taxon>
        <taxon>Cyclovirus</taxon>
        <taxon>Cyclovirus nhanloai</taxon>
    </lineage>
</organism>
<evidence type="ECO:0000256" key="6">
    <source>
        <dbReference type="ARBA" id="ARBA00022561"/>
    </source>
</evidence>
<dbReference type="InterPro" id="IPR038652">
    <property type="entry name" value="Circovirus_capsid_sf"/>
</dbReference>
<keyword evidence="4" id="KW-1140">T=1 icosahedral capsid protein</keyword>
<dbReference type="GO" id="GO:0019069">
    <property type="term" value="P:viral capsid assembly"/>
    <property type="evidence" value="ECO:0007669"/>
    <property type="project" value="InterPro"/>
</dbReference>
<evidence type="ECO:0000313" key="16">
    <source>
        <dbReference type="EMBL" id="BAP81876.1"/>
    </source>
</evidence>
<accession>A0A097ZPF6</accession>
<keyword evidence="8" id="KW-0945">Host-virus interaction</keyword>
<protein>
    <submittedName>
        <fullName evidence="16">Capsid protein</fullName>
    </submittedName>
</protein>
<sequence length="221" mass="25441">MAPRRRTVRRRAPLRRKRRIIRRRAKIRYRRRPRTGNLTLLVRDTAIHGIHPSDGKTVPITVDLSSFEETAPFFPYFESFRIHWVAVKVSPLFNVTSATYPIPRYYSAPWHRSPPAAVSAGTILSLDRAKSHHGCSSSYRRFVPAVLTTANVVGDVNTHIGKINWRPKIALEASAQSIPHHCGLYHWSIDQIKPPDPQTYRQYEMEITAKITFYNQKNFAG</sequence>
<keyword evidence="5" id="KW-1163">Viral penetration into host nucleus</keyword>
<dbReference type="InterPro" id="IPR003383">
    <property type="entry name" value="Circovirus_capsid"/>
</dbReference>
<evidence type="ECO:0000313" key="17">
    <source>
        <dbReference type="Proteomes" id="UP000103002"/>
    </source>
</evidence>
<keyword evidence="14" id="KW-1160">Virus entry into host cell</keyword>
<dbReference type="Pfam" id="PF02443">
    <property type="entry name" value="Circo_capsid"/>
    <property type="match status" value="1"/>
</dbReference>
<dbReference type="GO" id="GO:0003677">
    <property type="term" value="F:DNA binding"/>
    <property type="evidence" value="ECO:0007669"/>
    <property type="project" value="UniProtKB-KW"/>
</dbReference>
<evidence type="ECO:0000256" key="15">
    <source>
        <dbReference type="ARBA" id="ARBA00046863"/>
    </source>
</evidence>
<evidence type="ECO:0000256" key="4">
    <source>
        <dbReference type="ARBA" id="ARBA00022431"/>
    </source>
</evidence>
<gene>
    <name evidence="16" type="primary">Cap</name>
</gene>
<dbReference type="EMBL" id="AB937984">
    <property type="protein sequence ID" value="BAP81876.1"/>
    <property type="molecule type" value="Genomic_DNA"/>
</dbReference>
<dbReference type="Gene3D" id="2.60.120.950">
    <property type="entry name" value="Circovirus capsid protein"/>
    <property type="match status" value="1"/>
</dbReference>
<keyword evidence="10" id="KW-1161">Viral attachment to host cell</keyword>
<dbReference type="GO" id="GO:0042025">
    <property type="term" value="C:host cell nucleus"/>
    <property type="evidence" value="ECO:0007669"/>
    <property type="project" value="UniProtKB-SubCell"/>
</dbReference>
<evidence type="ECO:0000256" key="11">
    <source>
        <dbReference type="ARBA" id="ARBA00022844"/>
    </source>
</evidence>
<dbReference type="GO" id="GO:0019062">
    <property type="term" value="P:virion attachment to host cell"/>
    <property type="evidence" value="ECO:0007669"/>
    <property type="project" value="UniProtKB-KW"/>
</dbReference>
<keyword evidence="9" id="KW-1162">Viral penetration into host cytoplasm</keyword>
<evidence type="ECO:0000256" key="5">
    <source>
        <dbReference type="ARBA" id="ARBA00022524"/>
    </source>
</evidence>
<comment type="subcellular location">
    <subcellularLocation>
        <location evidence="1">Host nucleus</location>
    </subcellularLocation>
    <subcellularLocation>
        <location evidence="2">Virion</location>
    </subcellularLocation>
</comment>
<evidence type="ECO:0000256" key="2">
    <source>
        <dbReference type="ARBA" id="ARBA00004328"/>
    </source>
</evidence>
<dbReference type="GO" id="GO:0075732">
    <property type="term" value="P:viral penetration into host nucleus"/>
    <property type="evidence" value="ECO:0007669"/>
    <property type="project" value="UniProtKB-KW"/>
</dbReference>
<keyword evidence="13" id="KW-0238">DNA-binding</keyword>
<evidence type="ECO:0000256" key="9">
    <source>
        <dbReference type="ARBA" id="ARBA00022595"/>
    </source>
</evidence>